<feature type="region of interest" description="Disordered" evidence="1">
    <location>
        <begin position="39"/>
        <end position="74"/>
    </location>
</feature>
<dbReference type="Proteomes" id="UP000076798">
    <property type="component" value="Unassembled WGS sequence"/>
</dbReference>
<dbReference type="EMBL" id="KV428079">
    <property type="protein sequence ID" value="KZT37620.1"/>
    <property type="molecule type" value="Genomic_DNA"/>
</dbReference>
<evidence type="ECO:0000313" key="2">
    <source>
        <dbReference type="EMBL" id="KZT37620.1"/>
    </source>
</evidence>
<keyword evidence="3" id="KW-1185">Reference proteome</keyword>
<feature type="compositionally biased region" description="Basic and acidic residues" evidence="1">
    <location>
        <begin position="48"/>
        <end position="57"/>
    </location>
</feature>
<name>A0A166CMD8_9AGAM</name>
<evidence type="ECO:0000256" key="1">
    <source>
        <dbReference type="SAM" id="MobiDB-lite"/>
    </source>
</evidence>
<gene>
    <name evidence="2" type="ORF">SISSUDRAFT_1022556</name>
</gene>
<evidence type="ECO:0000313" key="3">
    <source>
        <dbReference type="Proteomes" id="UP000076798"/>
    </source>
</evidence>
<sequence>MFMIPIRWRINNAQRRSIVTTLFALTFVGSMLTVSASLPCPASSSRNRMADDGRGGDGDSGVTTSTKVVVDRRPRRWIEEKRPVSS</sequence>
<proteinExistence type="predicted"/>
<organism evidence="2 3">
    <name type="scientific">Sistotremastrum suecicum HHB10207 ss-3</name>
    <dbReference type="NCBI Taxonomy" id="1314776"/>
    <lineage>
        <taxon>Eukaryota</taxon>
        <taxon>Fungi</taxon>
        <taxon>Dikarya</taxon>
        <taxon>Basidiomycota</taxon>
        <taxon>Agaricomycotina</taxon>
        <taxon>Agaricomycetes</taxon>
        <taxon>Sistotremastrales</taxon>
        <taxon>Sistotremastraceae</taxon>
        <taxon>Sistotremastrum</taxon>
    </lineage>
</organism>
<reference evidence="2 3" key="1">
    <citation type="journal article" date="2016" name="Mol. Biol. Evol.">
        <title>Comparative Genomics of Early-Diverging Mushroom-Forming Fungi Provides Insights into the Origins of Lignocellulose Decay Capabilities.</title>
        <authorList>
            <person name="Nagy L.G."/>
            <person name="Riley R."/>
            <person name="Tritt A."/>
            <person name="Adam C."/>
            <person name="Daum C."/>
            <person name="Floudas D."/>
            <person name="Sun H."/>
            <person name="Yadav J.S."/>
            <person name="Pangilinan J."/>
            <person name="Larsson K.H."/>
            <person name="Matsuura K."/>
            <person name="Barry K."/>
            <person name="Labutti K."/>
            <person name="Kuo R."/>
            <person name="Ohm R.A."/>
            <person name="Bhattacharya S.S."/>
            <person name="Shirouzu T."/>
            <person name="Yoshinaga Y."/>
            <person name="Martin F.M."/>
            <person name="Grigoriev I.V."/>
            <person name="Hibbett D.S."/>
        </authorList>
    </citation>
    <scope>NUCLEOTIDE SEQUENCE [LARGE SCALE GENOMIC DNA]</scope>
    <source>
        <strain evidence="2 3">HHB10207 ss-3</strain>
    </source>
</reference>
<dbReference type="OrthoDB" id="5410040at2759"/>
<dbReference type="AlphaFoldDB" id="A0A166CMD8"/>
<protein>
    <submittedName>
        <fullName evidence="2">Uncharacterized protein</fullName>
    </submittedName>
</protein>
<accession>A0A166CMD8</accession>